<name>A0A8B6BZE9_MYTGA</name>
<dbReference type="Gene3D" id="1.25.40.20">
    <property type="entry name" value="Ankyrin repeat-containing domain"/>
    <property type="match status" value="3"/>
</dbReference>
<dbReference type="PROSITE" id="PS50297">
    <property type="entry name" value="ANK_REP_REGION"/>
    <property type="match status" value="9"/>
</dbReference>
<feature type="repeat" description="ANK" evidence="3">
    <location>
        <begin position="862"/>
        <end position="894"/>
    </location>
</feature>
<evidence type="ECO:0000313" key="5">
    <source>
        <dbReference type="EMBL" id="VDH97587.1"/>
    </source>
</evidence>
<dbReference type="OrthoDB" id="1661883at2759"/>
<organism evidence="5 6">
    <name type="scientific">Mytilus galloprovincialis</name>
    <name type="common">Mediterranean mussel</name>
    <dbReference type="NCBI Taxonomy" id="29158"/>
    <lineage>
        <taxon>Eukaryota</taxon>
        <taxon>Metazoa</taxon>
        <taxon>Spiralia</taxon>
        <taxon>Lophotrochozoa</taxon>
        <taxon>Mollusca</taxon>
        <taxon>Bivalvia</taxon>
        <taxon>Autobranchia</taxon>
        <taxon>Pteriomorphia</taxon>
        <taxon>Mytilida</taxon>
        <taxon>Mytiloidea</taxon>
        <taxon>Mytilidae</taxon>
        <taxon>Mytilinae</taxon>
        <taxon>Mytilus</taxon>
    </lineage>
</organism>
<feature type="repeat" description="ANK" evidence="3">
    <location>
        <begin position="598"/>
        <end position="630"/>
    </location>
</feature>
<dbReference type="PANTHER" id="PTHR24188:SF29">
    <property type="entry name" value="GH09064P"/>
    <property type="match status" value="1"/>
</dbReference>
<feature type="repeat" description="ANK" evidence="3">
    <location>
        <begin position="796"/>
        <end position="828"/>
    </location>
</feature>
<protein>
    <recommendedName>
        <fullName evidence="4">Novel STAND NTPase 3 domain-containing protein</fullName>
    </recommendedName>
</protein>
<evidence type="ECO:0000256" key="3">
    <source>
        <dbReference type="PROSITE-ProRule" id="PRU00023"/>
    </source>
</evidence>
<proteinExistence type="predicted"/>
<gene>
    <name evidence="5" type="ORF">MGAL_10B064457</name>
</gene>
<dbReference type="SUPFAM" id="SSF52540">
    <property type="entry name" value="P-loop containing nucleoside triphosphate hydrolases"/>
    <property type="match status" value="1"/>
</dbReference>
<dbReference type="SUPFAM" id="SSF48403">
    <property type="entry name" value="Ankyrin repeat"/>
    <property type="match status" value="2"/>
</dbReference>
<feature type="repeat" description="ANK" evidence="3">
    <location>
        <begin position="664"/>
        <end position="696"/>
    </location>
</feature>
<reference evidence="5" key="1">
    <citation type="submission" date="2018-11" db="EMBL/GenBank/DDBJ databases">
        <authorList>
            <person name="Alioto T."/>
            <person name="Alioto T."/>
        </authorList>
    </citation>
    <scope>NUCLEOTIDE SEQUENCE</scope>
</reference>
<dbReference type="InterPro" id="IPR049050">
    <property type="entry name" value="nSTAND3"/>
</dbReference>
<evidence type="ECO:0000313" key="6">
    <source>
        <dbReference type="Proteomes" id="UP000596742"/>
    </source>
</evidence>
<keyword evidence="6" id="KW-1185">Reference proteome</keyword>
<feature type="non-terminal residue" evidence="5">
    <location>
        <position position="1"/>
    </location>
</feature>
<dbReference type="Pfam" id="PF00023">
    <property type="entry name" value="Ank"/>
    <property type="match status" value="1"/>
</dbReference>
<feature type="repeat" description="ANK" evidence="3">
    <location>
        <begin position="895"/>
        <end position="927"/>
    </location>
</feature>
<evidence type="ECO:0000256" key="2">
    <source>
        <dbReference type="ARBA" id="ARBA00023043"/>
    </source>
</evidence>
<accession>A0A8B6BZE9</accession>
<dbReference type="InterPro" id="IPR036770">
    <property type="entry name" value="Ankyrin_rpt-contain_sf"/>
</dbReference>
<dbReference type="Pfam" id="PF12796">
    <property type="entry name" value="Ank_2"/>
    <property type="match status" value="5"/>
</dbReference>
<feature type="repeat" description="ANK" evidence="3">
    <location>
        <begin position="494"/>
        <end position="526"/>
    </location>
</feature>
<keyword evidence="1" id="KW-0677">Repeat</keyword>
<feature type="repeat" description="ANK" evidence="3">
    <location>
        <begin position="763"/>
        <end position="795"/>
    </location>
</feature>
<comment type="caution">
    <text evidence="5">The sequence shown here is derived from an EMBL/GenBank/DDBJ whole genome shotgun (WGS) entry which is preliminary data.</text>
</comment>
<evidence type="ECO:0000259" key="4">
    <source>
        <dbReference type="Pfam" id="PF20720"/>
    </source>
</evidence>
<dbReference type="Pfam" id="PF20720">
    <property type="entry name" value="nSTAND3"/>
    <property type="match status" value="1"/>
</dbReference>
<feature type="repeat" description="ANK" evidence="3">
    <location>
        <begin position="565"/>
        <end position="597"/>
    </location>
</feature>
<dbReference type="PANTHER" id="PTHR24188">
    <property type="entry name" value="ANKYRIN REPEAT PROTEIN"/>
    <property type="match status" value="1"/>
</dbReference>
<dbReference type="PROSITE" id="PS50088">
    <property type="entry name" value="ANK_REPEAT"/>
    <property type="match status" value="11"/>
</dbReference>
<dbReference type="PRINTS" id="PR01415">
    <property type="entry name" value="ANKYRIN"/>
</dbReference>
<feature type="domain" description="Novel STAND NTPase 3" evidence="4">
    <location>
        <begin position="74"/>
        <end position="227"/>
    </location>
</feature>
<feature type="repeat" description="ANK" evidence="3">
    <location>
        <begin position="631"/>
        <end position="663"/>
    </location>
</feature>
<dbReference type="Gene3D" id="3.40.50.300">
    <property type="entry name" value="P-loop containing nucleotide triphosphate hydrolases"/>
    <property type="match status" value="1"/>
</dbReference>
<sequence length="956" mass="108024">LETIPIQDVEEKIASLIANEKYSFEKKLEENDSEKQKLKDEISKLKDNVGNVPHHVLELQKEILQHWSNVLNKFVLTKAAQLLYQQIQAQNVIAIIGPTGTGKSACACHIAYRLKNEHDYTIVPARQPSDILQYCIPGTNQVFVIDDFIGKYAFDEAEGISWEKMGPLLQKILSNNKQTKVILTCRKSIWLPKKSERFGFSALVCDLHKKEFRLTLSEKRQIFESYIDRGDAEPLNDEIIMMYTFFPSLCSFVSSRNVGDITSFFTMPVQFIEEEINNYEEKSQALYISLAVLAIKQKITKQSFFNDIENNELIKTLFRESGFQTPPSKKLIISHLVALTDTYVKGDDDCFEFIHETMQNIILYCIAKTFLISVLKYSKSDVFKNQVRLACVGEEQTVPVIKVKSEHEEAYFTRLRNELIKGQYRDVFDNNQNAFALFRKKLLEHLKRYRNTISLKTKSDDLTVLHVVSSLGYEEYVSYFIDFDYRMVYKQDLQGNTPLHLATLNGHLDIVKSLSKQGRNVHILNKDEVSPFFYACEKNNISVVRYLTNFIGDLVKINEKYTTKEHKSVLHIACLNGFTQIVQILLDHHANVDIQDTNGLTPLHITCMNGQVDSASLLIISRANVNAFDRLQRTPVYYACTGKYKDIVELLIEYKADINRSTSTGHTPLHAACDEESIETVKILLKNHVNVNMKEKTGEIPLHIACRRGNEHTVKLLIDNGAVVNSRTIDECTPLIEACCNGHTKVTNILLNNNANYQQKTKKGWTALLFSCAKGYNDIVKMLLNLEVDVNIPNKDGTTPLMLACRGNHTDVVESLLLSNADVNQCNKVKSSPLEYTCYAGNIDIVNLLLELGARTNLANINGLTPLHIACMNKHEKVVSVLIEKKADISSKDLIGETPLYKACVIGDIKIVKILLNKGAKINLTDTSGKSPAAIANDNGFSSIVELLDNANTVLV</sequence>
<dbReference type="AlphaFoldDB" id="A0A8B6BZE9"/>
<keyword evidence="2 3" id="KW-0040">ANK repeat</keyword>
<dbReference type="InterPro" id="IPR002110">
    <property type="entry name" value="Ankyrin_rpt"/>
</dbReference>
<feature type="repeat" description="ANK" evidence="3">
    <location>
        <begin position="829"/>
        <end position="861"/>
    </location>
</feature>
<dbReference type="InterPro" id="IPR027417">
    <property type="entry name" value="P-loop_NTPase"/>
</dbReference>
<dbReference type="SMART" id="SM00248">
    <property type="entry name" value="ANK"/>
    <property type="match status" value="14"/>
</dbReference>
<dbReference type="EMBL" id="UYJE01000918">
    <property type="protein sequence ID" value="VDH97587.1"/>
    <property type="molecule type" value="Genomic_DNA"/>
</dbReference>
<feature type="repeat" description="ANK" evidence="3">
    <location>
        <begin position="697"/>
        <end position="729"/>
    </location>
</feature>
<dbReference type="Proteomes" id="UP000596742">
    <property type="component" value="Unassembled WGS sequence"/>
</dbReference>
<evidence type="ECO:0000256" key="1">
    <source>
        <dbReference type="ARBA" id="ARBA00022737"/>
    </source>
</evidence>